<dbReference type="GO" id="GO:1990904">
    <property type="term" value="C:ribonucleoprotein complex"/>
    <property type="evidence" value="ECO:0007669"/>
    <property type="project" value="UniProtKB-KW"/>
</dbReference>
<dbReference type="InterPro" id="IPR027493">
    <property type="entry name" value="Ribosomal_bL31_B"/>
</dbReference>
<dbReference type="PROSITE" id="PS01143">
    <property type="entry name" value="RIBOSOMAL_L31"/>
    <property type="match status" value="1"/>
</dbReference>
<dbReference type="AlphaFoldDB" id="A0A4Q1AUW9"/>
<dbReference type="PANTHER" id="PTHR33280:SF1">
    <property type="entry name" value="LARGE RIBOSOMAL SUBUNIT PROTEIN BL31C"/>
    <property type="match status" value="1"/>
</dbReference>
<dbReference type="GO" id="GO:0006412">
    <property type="term" value="P:translation"/>
    <property type="evidence" value="ECO:0007669"/>
    <property type="project" value="InterPro"/>
</dbReference>
<dbReference type="SUPFAM" id="SSF143800">
    <property type="entry name" value="L28p-like"/>
    <property type="match status" value="1"/>
</dbReference>
<comment type="similarity">
    <text evidence="1">Belongs to the bacterial ribosomal protein bL31 family. Type B subfamily.</text>
</comment>
<evidence type="ECO:0000256" key="4">
    <source>
        <dbReference type="ARBA" id="ARBA00023274"/>
    </source>
</evidence>
<dbReference type="Pfam" id="PF01197">
    <property type="entry name" value="Ribosomal_L31"/>
    <property type="match status" value="1"/>
</dbReference>
<evidence type="ECO:0000256" key="3">
    <source>
        <dbReference type="ARBA" id="ARBA00022980"/>
    </source>
</evidence>
<comment type="caution">
    <text evidence="6">The sequence shown here is derived from an EMBL/GenBank/DDBJ whole genome shotgun (WGS) entry which is preliminary data.</text>
</comment>
<dbReference type="InterPro" id="IPR002150">
    <property type="entry name" value="Ribosomal_bL31"/>
</dbReference>
<dbReference type="EMBL" id="NXIE01000003">
    <property type="protein sequence ID" value="RXK12652.1"/>
    <property type="molecule type" value="Genomic_DNA"/>
</dbReference>
<reference evidence="6 7" key="1">
    <citation type="submission" date="2017-09" db="EMBL/GenBank/DDBJ databases">
        <title>Genomics of the genus Arcobacter.</title>
        <authorList>
            <person name="Perez-Cataluna A."/>
            <person name="Figueras M.J."/>
            <person name="Salas-Masso N."/>
        </authorList>
    </citation>
    <scope>NUCLEOTIDE SEQUENCE [LARGE SCALE GENOMIC DNA]</scope>
    <source>
        <strain evidence="6 7">F156-34</strain>
    </source>
</reference>
<dbReference type="PANTHER" id="PTHR33280">
    <property type="entry name" value="50S RIBOSOMAL PROTEIN L31, CHLOROPLASTIC"/>
    <property type="match status" value="1"/>
</dbReference>
<keyword evidence="4 5" id="KW-0687">Ribonucleoprotein</keyword>
<name>A0A4Q1AUW9_9BACT</name>
<keyword evidence="3 5" id="KW-0689">Ribosomal protein</keyword>
<dbReference type="Proteomes" id="UP000289718">
    <property type="component" value="Unassembled WGS sequence"/>
</dbReference>
<evidence type="ECO:0000313" key="6">
    <source>
        <dbReference type="EMBL" id="RXK12652.1"/>
    </source>
</evidence>
<organism evidence="6 7">
    <name type="scientific">Halarcobacter mediterraneus</name>
    <dbReference type="NCBI Taxonomy" id="2023153"/>
    <lineage>
        <taxon>Bacteria</taxon>
        <taxon>Pseudomonadati</taxon>
        <taxon>Campylobacterota</taxon>
        <taxon>Epsilonproteobacteria</taxon>
        <taxon>Campylobacterales</taxon>
        <taxon>Arcobacteraceae</taxon>
        <taxon>Halarcobacter</taxon>
    </lineage>
</organism>
<dbReference type="Gene3D" id="4.10.830.30">
    <property type="entry name" value="Ribosomal protein L31"/>
    <property type="match status" value="1"/>
</dbReference>
<dbReference type="GO" id="GO:0003735">
    <property type="term" value="F:structural constituent of ribosome"/>
    <property type="evidence" value="ECO:0007669"/>
    <property type="project" value="InterPro"/>
</dbReference>
<evidence type="ECO:0000256" key="1">
    <source>
        <dbReference type="ARBA" id="ARBA00008196"/>
    </source>
</evidence>
<accession>A0A4Q1AUW9</accession>
<protein>
    <recommendedName>
        <fullName evidence="5">50S ribosomal protein L31</fullName>
    </recommendedName>
</protein>
<comment type="subunit">
    <text evidence="2">Part of the 50S ribosomal subunit.</text>
</comment>
<dbReference type="PRINTS" id="PR01249">
    <property type="entry name" value="RIBOSOMALL31"/>
</dbReference>
<evidence type="ECO:0000256" key="2">
    <source>
        <dbReference type="ARBA" id="ARBA00011838"/>
    </source>
</evidence>
<proteinExistence type="inferred from homology"/>
<dbReference type="InterPro" id="IPR042105">
    <property type="entry name" value="Ribosomal_bL31_sf"/>
</dbReference>
<dbReference type="NCBIfam" id="NF002462">
    <property type="entry name" value="PRK01678.1"/>
    <property type="match status" value="1"/>
</dbReference>
<dbReference type="OrthoDB" id="9803251at2"/>
<dbReference type="RefSeq" id="WP_128997302.1">
    <property type="nucleotide sequence ID" value="NZ_NXIE01000003.1"/>
</dbReference>
<evidence type="ECO:0000256" key="5">
    <source>
        <dbReference type="RuleBase" id="RU000564"/>
    </source>
</evidence>
<sequence length="80" mass="8966">MRKDIHPKVNPVVFVDVSTGKEFVTISTLTSDKTKEIDGVEHFVINVEISSDSHPFFTGEQKIVDAAGRVEKFKAKYAQK</sequence>
<keyword evidence="7" id="KW-1185">Reference proteome</keyword>
<dbReference type="NCBIfam" id="TIGR00105">
    <property type="entry name" value="L31"/>
    <property type="match status" value="1"/>
</dbReference>
<dbReference type="GO" id="GO:0005840">
    <property type="term" value="C:ribosome"/>
    <property type="evidence" value="ECO:0007669"/>
    <property type="project" value="UniProtKB-KW"/>
</dbReference>
<gene>
    <name evidence="6" type="ORF">CP965_08725</name>
</gene>
<dbReference type="InterPro" id="IPR034704">
    <property type="entry name" value="Ribosomal_bL28/bL31-like_sf"/>
</dbReference>
<evidence type="ECO:0000313" key="7">
    <source>
        <dbReference type="Proteomes" id="UP000289718"/>
    </source>
</evidence>